<evidence type="ECO:0000256" key="11">
    <source>
        <dbReference type="ARBA" id="ARBA00023180"/>
    </source>
</evidence>
<evidence type="ECO:0000256" key="1">
    <source>
        <dbReference type="ARBA" id="ARBA00004141"/>
    </source>
</evidence>
<feature type="transmembrane region" description="Helical" evidence="14">
    <location>
        <begin position="390"/>
        <end position="411"/>
    </location>
</feature>
<evidence type="ECO:0000256" key="4">
    <source>
        <dbReference type="ARBA" id="ARBA00022692"/>
    </source>
</evidence>
<keyword evidence="8 14" id="KW-0472">Membrane</keyword>
<evidence type="ECO:0000256" key="8">
    <source>
        <dbReference type="ARBA" id="ARBA00023136"/>
    </source>
</evidence>
<protein>
    <recommendedName>
        <fullName evidence="3 14">Atypical chemokine receptor 1</fullName>
    </recommendedName>
    <alternativeName>
        <fullName evidence="13 14">Duffy antigen/chemokine receptor</fullName>
    </alternativeName>
</protein>
<evidence type="ECO:0000256" key="5">
    <source>
        <dbReference type="ARBA" id="ARBA00022753"/>
    </source>
</evidence>
<feature type="region of interest" description="Disordered" evidence="15">
    <location>
        <begin position="30"/>
        <end position="52"/>
    </location>
</feature>
<evidence type="ECO:0000256" key="3">
    <source>
        <dbReference type="ARBA" id="ARBA00015484"/>
    </source>
</evidence>
<name>A0A2Y9S6R9_PHYMC</name>
<dbReference type="RefSeq" id="XP_023971870.1">
    <property type="nucleotide sequence ID" value="XM_024116102.3"/>
</dbReference>
<evidence type="ECO:0000313" key="17">
    <source>
        <dbReference type="RefSeq" id="XP_023971870.1"/>
    </source>
</evidence>
<comment type="function">
    <text evidence="14">Atypical chemokine receptor that controls chemokine levels and localization via high-affinity chemokine binding that is uncoupled from classic ligand-driven signal transduction cascades, resulting instead in chemokine sequestration, degradation, or transcytosis. Also known as interceptor (internalizing receptor) or chemokine-scavenging receptor or chemokine decoy receptor. Has a promiscuous chemokine-binding profile, interacting with inflammatory chemokines of both the CXC and the CC subfamilies but not with homeostatic chemokines. Acts as a receptor for chemokines including CCL2, CCL5, CCL7, CCL11, CCL13, CCL14, CCL17, CXCL5, CXCL6, IL8/CXCL8, CXCL11, GRO, RANTES, MCP-1 and TARC. May regulate chemokine bioavailability and, consequently, leukocyte recruitment through two distinct mechanisms: when expressed in endothelial cells, it sustains the abluminal to luminal transcytosis of tissue-derived chemokines and their subsequent presentation to circulating leukocytes; when expressed in erythrocytes, serves as blood reservoir of cognate chemokines but also as a chemokine sink, buffering potential surges in plasma chemokine levels.</text>
</comment>
<evidence type="ECO:0000256" key="6">
    <source>
        <dbReference type="ARBA" id="ARBA00022989"/>
    </source>
</evidence>
<reference evidence="17" key="1">
    <citation type="submission" date="2025-08" db="UniProtKB">
        <authorList>
            <consortium name="RefSeq"/>
        </authorList>
    </citation>
    <scope>IDENTIFICATION</scope>
    <source>
        <tissue evidence="17">Muscle</tissue>
    </source>
</reference>
<evidence type="ECO:0000256" key="2">
    <source>
        <dbReference type="ARBA" id="ARBA00008790"/>
    </source>
</evidence>
<dbReference type="CTD" id="2532"/>
<evidence type="ECO:0000256" key="13">
    <source>
        <dbReference type="ARBA" id="ARBA00030289"/>
    </source>
</evidence>
<dbReference type="GO" id="GO:0005769">
    <property type="term" value="C:early endosome"/>
    <property type="evidence" value="ECO:0007669"/>
    <property type="project" value="UniProtKB-SubCell"/>
</dbReference>
<dbReference type="Gene3D" id="1.20.1070.10">
    <property type="entry name" value="Rhodopsin 7-helix transmembrane proteins"/>
    <property type="match status" value="1"/>
</dbReference>
<dbReference type="AlphaFoldDB" id="A0A2Y9S6R9"/>
<proteinExistence type="inferred from homology"/>
<evidence type="ECO:0000256" key="14">
    <source>
        <dbReference type="RuleBase" id="RU368070"/>
    </source>
</evidence>
<comment type="similarity">
    <text evidence="2 14">Belongs to the G-protein coupled receptor 1 family. Atypical chemokine receptor subfamily.</text>
</comment>
<dbReference type="GO" id="GO:0004930">
    <property type="term" value="F:G protein-coupled receptor activity"/>
    <property type="evidence" value="ECO:0007669"/>
    <property type="project" value="UniProtKB-UniRule"/>
</dbReference>
<evidence type="ECO:0000256" key="15">
    <source>
        <dbReference type="SAM" id="MobiDB-lite"/>
    </source>
</evidence>
<evidence type="ECO:0000313" key="16">
    <source>
        <dbReference type="Proteomes" id="UP000248484"/>
    </source>
</evidence>
<dbReference type="PANTHER" id="PTHR14181">
    <property type="entry name" value="DUFFY ANTIGEN/CHEMOKINE RECEPTOR"/>
    <property type="match status" value="1"/>
</dbReference>
<dbReference type="CDD" id="cd15010">
    <property type="entry name" value="7tmA_ACKR1_DARC"/>
    <property type="match status" value="1"/>
</dbReference>
<evidence type="ECO:0000256" key="12">
    <source>
        <dbReference type="ARBA" id="ARBA00023224"/>
    </source>
</evidence>
<dbReference type="Proteomes" id="UP000248484">
    <property type="component" value="Chromosome 4"/>
</dbReference>
<dbReference type="GO" id="GO:0006954">
    <property type="term" value="P:inflammatory response"/>
    <property type="evidence" value="ECO:0007669"/>
    <property type="project" value="UniProtKB-UniRule"/>
</dbReference>
<dbReference type="OrthoDB" id="9396544at2759"/>
<dbReference type="GO" id="GO:0055037">
    <property type="term" value="C:recycling endosome"/>
    <property type="evidence" value="ECO:0007669"/>
    <property type="project" value="UniProtKB-SubCell"/>
</dbReference>
<keyword evidence="5 14" id="KW-0967">Endosome</keyword>
<evidence type="ECO:0000256" key="10">
    <source>
        <dbReference type="ARBA" id="ARBA00023170"/>
    </source>
</evidence>
<dbReference type="PANTHER" id="PTHR14181:SF1">
    <property type="entry name" value="ATYPICAL CHEMOKINE RECEPTOR 1"/>
    <property type="match status" value="1"/>
</dbReference>
<organism evidence="16 17">
    <name type="scientific">Physeter macrocephalus</name>
    <name type="common">Sperm whale</name>
    <name type="synonym">Physeter catodon</name>
    <dbReference type="NCBI Taxonomy" id="9755"/>
    <lineage>
        <taxon>Eukaryota</taxon>
        <taxon>Metazoa</taxon>
        <taxon>Chordata</taxon>
        <taxon>Craniata</taxon>
        <taxon>Vertebrata</taxon>
        <taxon>Euteleostomi</taxon>
        <taxon>Mammalia</taxon>
        <taxon>Eutheria</taxon>
        <taxon>Laurasiatheria</taxon>
        <taxon>Artiodactyla</taxon>
        <taxon>Whippomorpha</taxon>
        <taxon>Cetacea</taxon>
        <taxon>Odontoceti</taxon>
        <taxon>Physeteridae</taxon>
        <taxon>Physeter</taxon>
    </lineage>
</organism>
<dbReference type="KEGG" id="pcad:102992635"/>
<dbReference type="PRINTS" id="PR01559">
    <property type="entry name" value="DUFFYANTIGEN"/>
</dbReference>
<keyword evidence="4 14" id="KW-0812">Transmembrane</keyword>
<keyword evidence="16" id="KW-1185">Reference proteome</keyword>
<dbReference type="GO" id="GO:0032642">
    <property type="term" value="P:regulation of chemokine production"/>
    <property type="evidence" value="ECO:0007669"/>
    <property type="project" value="TreeGrafter"/>
</dbReference>
<dbReference type="GO" id="GO:0016020">
    <property type="term" value="C:membrane"/>
    <property type="evidence" value="ECO:0007669"/>
    <property type="project" value="UniProtKB-SubCell"/>
</dbReference>
<keyword evidence="7 14" id="KW-0297">G-protein coupled receptor</keyword>
<sequence length="521" mass="56145">MDITLQGRDVHSSPLARSFHSTAPDLSPCSLPGCAGEGGDPPPNTIPGPLQQTPHTPFLAHLVLNLKLKLESWEKGDHLSKMAIALHLCFHLQAALCEWERPLVRTDDYHIPRFLGQMKECRLTNPVYLIVPTRTLHDSPLPMSRLSVPNPAQSRWPSLVPGTYLGTTATDRTIPAHLSACPEPSSVMGNCLHPNVLQVADDNSTKLAIEDKIWSEFLELYDADYNFTDVEAAAPCHSCALLDDSSLPFFILASVLGILISGAVLYAFLRPLFPRQVYQNRSILVQLAVGSALFSIMVPILARGLSGALITSLCHLAHLVSYGSAFAQALLIGCRACLGPKLAIGHVPGLRLGIGVGLWGVAALLSLPITLGSDTSHGLCTVTFSGQWEILRYIHAAACFAIFILLPLGLLGAKGLKKALGRGPCPWVDILCVWFIFWWPQGMVLGLDSLVRSRAMVVSTCLAQQALDVLLDLAEALAILHCVATPLLLAQVCYQAIQTSLPSLPLSATQSSHLDILGCKS</sequence>
<dbReference type="InterPro" id="IPR005384">
    <property type="entry name" value="Duffy_chemokine_rcpt"/>
</dbReference>
<feature type="transmembrane region" description="Helical" evidence="14">
    <location>
        <begin position="281"/>
        <end position="302"/>
    </location>
</feature>
<comment type="subcellular location">
    <subcellularLocation>
        <location evidence="14">Early endosome</location>
    </subcellularLocation>
    <subcellularLocation>
        <location evidence="1 14">Membrane</location>
        <topology evidence="1 14">Multi-pass membrane protein</topology>
    </subcellularLocation>
    <subcellularLocation>
        <location evidence="14">Recycling endosome</location>
    </subcellularLocation>
</comment>
<evidence type="ECO:0000256" key="7">
    <source>
        <dbReference type="ARBA" id="ARBA00023040"/>
    </source>
</evidence>
<keyword evidence="12 14" id="KW-0807">Transducer</keyword>
<gene>
    <name evidence="17" type="primary">ACKR1</name>
</gene>
<feature type="transmembrane region" description="Helical" evidence="14">
    <location>
        <begin position="247"/>
        <end position="269"/>
    </location>
</feature>
<comment type="caution">
    <text evidence="14">Lacks conserved residue(s) required for the propagation of feature annotation.</text>
</comment>
<dbReference type="FunCoup" id="A0A2Y9S6R9">
    <property type="interactions" value="23"/>
</dbReference>
<dbReference type="GeneID" id="102992635"/>
<dbReference type="GO" id="GO:0070098">
    <property type="term" value="P:chemokine-mediated signaling pathway"/>
    <property type="evidence" value="ECO:0007669"/>
    <property type="project" value="UniProtKB-UniRule"/>
</dbReference>
<dbReference type="GO" id="GO:0019957">
    <property type="term" value="F:C-C chemokine binding"/>
    <property type="evidence" value="ECO:0007669"/>
    <property type="project" value="TreeGrafter"/>
</dbReference>
<feature type="transmembrane region" description="Helical" evidence="14">
    <location>
        <begin position="350"/>
        <end position="370"/>
    </location>
</feature>
<keyword evidence="6 14" id="KW-1133">Transmembrane helix</keyword>
<evidence type="ECO:0000256" key="9">
    <source>
        <dbReference type="ARBA" id="ARBA00023157"/>
    </source>
</evidence>
<dbReference type="STRING" id="9755.ENSPCTP00005003695"/>
<feature type="transmembrane region" description="Helical" evidence="14">
    <location>
        <begin position="308"/>
        <end position="338"/>
    </location>
</feature>
<keyword evidence="11" id="KW-0325">Glycoprotein</keyword>
<accession>A0A2Y9S6R9</accession>
<keyword evidence="10 14" id="KW-0675">Receptor</keyword>
<dbReference type="InParanoid" id="A0A2Y9S6R9"/>
<keyword evidence="9" id="KW-1015">Disulfide bond</keyword>